<proteinExistence type="predicted"/>
<keyword evidence="3" id="KW-1185">Reference proteome</keyword>
<evidence type="ECO:0000313" key="2">
    <source>
        <dbReference type="EMBL" id="MCB5183350.1"/>
    </source>
</evidence>
<reference evidence="2 3" key="1">
    <citation type="submission" date="2021-10" db="EMBL/GenBank/DDBJ databases">
        <title>Streptomyces sp. strain SMC 277, a novel streptomycete isolated from soil.</title>
        <authorList>
            <person name="Chanama M."/>
        </authorList>
    </citation>
    <scope>NUCLEOTIDE SEQUENCE [LARGE SCALE GENOMIC DNA]</scope>
    <source>
        <strain evidence="2 3">SMC 277</strain>
    </source>
</reference>
<feature type="domain" description="Effector-associated" evidence="1">
    <location>
        <begin position="5"/>
        <end position="136"/>
    </location>
</feature>
<organism evidence="2 3">
    <name type="scientific">Streptomyces antimicrobicus</name>
    <dbReference type="NCBI Taxonomy" id="2883108"/>
    <lineage>
        <taxon>Bacteria</taxon>
        <taxon>Bacillati</taxon>
        <taxon>Actinomycetota</taxon>
        <taxon>Actinomycetes</taxon>
        <taxon>Kitasatosporales</taxon>
        <taxon>Streptomycetaceae</taxon>
        <taxon>Streptomyces</taxon>
    </lineage>
</organism>
<dbReference type="InterPro" id="IPR009003">
    <property type="entry name" value="Peptidase_S1_PA"/>
</dbReference>
<name>A0ABS8BFE6_9ACTN</name>
<dbReference type="SUPFAM" id="SSF50494">
    <property type="entry name" value="Trypsin-like serine proteases"/>
    <property type="match status" value="1"/>
</dbReference>
<comment type="caution">
    <text evidence="2">The sequence shown here is derived from an EMBL/GenBank/DDBJ whole genome shotgun (WGS) entry which is preliminary data.</text>
</comment>
<dbReference type="Pfam" id="PF13365">
    <property type="entry name" value="Trypsin_2"/>
    <property type="match status" value="1"/>
</dbReference>
<dbReference type="Proteomes" id="UP001199054">
    <property type="component" value="Unassembled WGS sequence"/>
</dbReference>
<protein>
    <submittedName>
        <fullName evidence="2">Trypsin-like peptidase domain-containing protein</fullName>
    </submittedName>
</protein>
<dbReference type="InterPro" id="IPR045432">
    <property type="entry name" value="EAD5"/>
</dbReference>
<dbReference type="InterPro" id="IPR043504">
    <property type="entry name" value="Peptidase_S1_PA_chymotrypsin"/>
</dbReference>
<evidence type="ECO:0000313" key="3">
    <source>
        <dbReference type="Proteomes" id="UP001199054"/>
    </source>
</evidence>
<dbReference type="Gene3D" id="2.40.10.10">
    <property type="entry name" value="Trypsin-like serine proteases"/>
    <property type="match status" value="2"/>
</dbReference>
<dbReference type="EMBL" id="JAJAUY010000207">
    <property type="protein sequence ID" value="MCB5183350.1"/>
    <property type="molecule type" value="Genomic_DNA"/>
</dbReference>
<accession>A0ABS8BFE6</accession>
<sequence length="387" mass="41787">MSDPYLSREDIQKLTATALEQGLAHPTMRPLLFAGILPKYFGSLPMLTAPGPQVQSDLNEMNKVERLIDGSVPLALWLRNGADQLTDAAARDVFLTALDRVARDAAGEPDVAPQVPSGETKEEIVFRDDTVPVGFLSEGAVAGASVARIKVLPYQGGALLQPLALPHNGTGWLIAPGLLVTNHHVVYARKRTSGGREAVADTDLKLQAVGSRTRFDYLTEDDPDAQEVPGADLVAWDEELDYAVLRLAPEATPRPYLRVATAPLAVTKDLPVAVNIIQHPGGEPQRIALRNNLVYETTEQDVRYFTDTRGGSSGSPVMTDDWTVVALHRGTRRVSDVSFQGKSTAFVNVGTQLSAVLGHLRERSPDVHAEIMAAQSALDGQRSPQEV</sequence>
<dbReference type="PANTHER" id="PTHR36234">
    <property type="entry name" value="LYSYL ENDOPEPTIDASE"/>
    <property type="match status" value="1"/>
</dbReference>
<dbReference type="Pfam" id="PF19957">
    <property type="entry name" value="EAD5"/>
    <property type="match status" value="1"/>
</dbReference>
<dbReference type="PANTHER" id="PTHR36234:SF5">
    <property type="entry name" value="LYSYL ENDOPEPTIDASE"/>
    <property type="match status" value="1"/>
</dbReference>
<evidence type="ECO:0000259" key="1">
    <source>
        <dbReference type="Pfam" id="PF19957"/>
    </source>
</evidence>
<dbReference type="RefSeq" id="WP_226730733.1">
    <property type="nucleotide sequence ID" value="NZ_JAJAUY010000207.1"/>
</dbReference>
<gene>
    <name evidence="2" type="ORF">LG632_28830</name>
</gene>